<dbReference type="HOGENOM" id="CLU_1152461_0_0_1"/>
<dbReference type="AlphaFoldDB" id="A0A0C3LBQ2"/>
<evidence type="ECO:0000313" key="1">
    <source>
        <dbReference type="EMBL" id="KIO18917.1"/>
    </source>
</evidence>
<protein>
    <submittedName>
        <fullName evidence="1">Uncharacterized protein</fullName>
    </submittedName>
</protein>
<dbReference type="Proteomes" id="UP000054248">
    <property type="component" value="Unassembled WGS sequence"/>
</dbReference>
<proteinExistence type="predicted"/>
<dbReference type="EMBL" id="KN823251">
    <property type="protein sequence ID" value="KIO18917.1"/>
    <property type="molecule type" value="Genomic_DNA"/>
</dbReference>
<name>A0A0C3LBQ2_9AGAM</name>
<gene>
    <name evidence="1" type="ORF">M407DRAFT_31425</name>
</gene>
<reference evidence="1 2" key="1">
    <citation type="submission" date="2014-04" db="EMBL/GenBank/DDBJ databases">
        <authorList>
            <consortium name="DOE Joint Genome Institute"/>
            <person name="Kuo A."/>
            <person name="Girlanda M."/>
            <person name="Perotto S."/>
            <person name="Kohler A."/>
            <person name="Nagy L.G."/>
            <person name="Floudas D."/>
            <person name="Copeland A."/>
            <person name="Barry K.W."/>
            <person name="Cichocki N."/>
            <person name="Veneault-Fourrey C."/>
            <person name="LaButti K."/>
            <person name="Lindquist E.A."/>
            <person name="Lipzen A."/>
            <person name="Lundell T."/>
            <person name="Morin E."/>
            <person name="Murat C."/>
            <person name="Sun H."/>
            <person name="Tunlid A."/>
            <person name="Henrissat B."/>
            <person name="Grigoriev I.V."/>
            <person name="Hibbett D.S."/>
            <person name="Martin F."/>
            <person name="Nordberg H.P."/>
            <person name="Cantor M.N."/>
            <person name="Hua S.X."/>
        </authorList>
    </citation>
    <scope>NUCLEOTIDE SEQUENCE [LARGE SCALE GENOMIC DNA]</scope>
    <source>
        <strain evidence="1 2">MUT 4182</strain>
    </source>
</reference>
<evidence type="ECO:0000313" key="2">
    <source>
        <dbReference type="Proteomes" id="UP000054248"/>
    </source>
</evidence>
<accession>A0A0C3LBQ2</accession>
<keyword evidence="2" id="KW-1185">Reference proteome</keyword>
<reference evidence="2" key="2">
    <citation type="submission" date="2015-01" db="EMBL/GenBank/DDBJ databases">
        <title>Evolutionary Origins and Diversification of the Mycorrhizal Mutualists.</title>
        <authorList>
            <consortium name="DOE Joint Genome Institute"/>
            <consortium name="Mycorrhizal Genomics Consortium"/>
            <person name="Kohler A."/>
            <person name="Kuo A."/>
            <person name="Nagy L.G."/>
            <person name="Floudas D."/>
            <person name="Copeland A."/>
            <person name="Barry K.W."/>
            <person name="Cichocki N."/>
            <person name="Veneault-Fourrey C."/>
            <person name="LaButti K."/>
            <person name="Lindquist E.A."/>
            <person name="Lipzen A."/>
            <person name="Lundell T."/>
            <person name="Morin E."/>
            <person name="Murat C."/>
            <person name="Riley R."/>
            <person name="Ohm R."/>
            <person name="Sun H."/>
            <person name="Tunlid A."/>
            <person name="Henrissat B."/>
            <person name="Grigoriev I.V."/>
            <person name="Hibbett D.S."/>
            <person name="Martin F."/>
        </authorList>
    </citation>
    <scope>NUCLEOTIDE SEQUENCE [LARGE SCALE GENOMIC DNA]</scope>
    <source>
        <strain evidence="2">MUT 4182</strain>
    </source>
</reference>
<organism evidence="1 2">
    <name type="scientific">Tulasnella calospora MUT 4182</name>
    <dbReference type="NCBI Taxonomy" id="1051891"/>
    <lineage>
        <taxon>Eukaryota</taxon>
        <taxon>Fungi</taxon>
        <taxon>Dikarya</taxon>
        <taxon>Basidiomycota</taxon>
        <taxon>Agaricomycotina</taxon>
        <taxon>Agaricomycetes</taxon>
        <taxon>Cantharellales</taxon>
        <taxon>Tulasnellaceae</taxon>
        <taxon>Tulasnella</taxon>
    </lineage>
</organism>
<sequence>MAQKSCLLATCQYLRQLVEPLLYRFLNPDGSWKSYRRIWPIKTLGKHQDLLLFIRSFRGFLTPISIHGPSHPLEEVQKDNIWPMQRFQGQWLPIVVPLLTQAINMKLNSLALNSTLGIGGQLDFTPLLRRQQELTRSWLNCVTAQFEGLTMEDVLQLTSFKGTLPQATLIVPGQPARKLEVSCLWLNEQCLCLSEHAYQKLALPSEAIKEFKIAPHCRPDNGTFRRVLQLIAQYLPKLKTW</sequence>